<dbReference type="EMBL" id="ML975748">
    <property type="protein sequence ID" value="KAF1828036.1"/>
    <property type="molecule type" value="Genomic_DNA"/>
</dbReference>
<proteinExistence type="predicted"/>
<organism evidence="6 7">
    <name type="scientific">Decorospora gaudefroyi</name>
    <dbReference type="NCBI Taxonomy" id="184978"/>
    <lineage>
        <taxon>Eukaryota</taxon>
        <taxon>Fungi</taxon>
        <taxon>Dikarya</taxon>
        <taxon>Ascomycota</taxon>
        <taxon>Pezizomycotina</taxon>
        <taxon>Dothideomycetes</taxon>
        <taxon>Pleosporomycetidae</taxon>
        <taxon>Pleosporales</taxon>
        <taxon>Pleosporineae</taxon>
        <taxon>Pleosporaceae</taxon>
        <taxon>Decorospora</taxon>
    </lineage>
</organism>
<gene>
    <name evidence="6" type="ORF">BDW02DRAFT_513476</name>
</gene>
<evidence type="ECO:0000256" key="5">
    <source>
        <dbReference type="SAM" id="Phobius"/>
    </source>
</evidence>
<sequence length="86" mass="9899">MKDLGEAARLDSGALKTIAVVTMAFLPPTFLSAIFSMSFFNYTPSQDGAKPEWSVSHKFWIYWVCAVPLTCLTMALWYWRQRQTRD</sequence>
<dbReference type="Gene3D" id="1.20.58.340">
    <property type="entry name" value="Magnesium transport protein CorA, transmembrane region"/>
    <property type="match status" value="1"/>
</dbReference>
<dbReference type="OrthoDB" id="2830640at2759"/>
<evidence type="ECO:0000256" key="2">
    <source>
        <dbReference type="ARBA" id="ARBA00022692"/>
    </source>
</evidence>
<feature type="transmembrane region" description="Helical" evidence="5">
    <location>
        <begin position="18"/>
        <end position="40"/>
    </location>
</feature>
<keyword evidence="7" id="KW-1185">Reference proteome</keyword>
<name>A0A6A5JWT8_9PLEO</name>
<evidence type="ECO:0000256" key="3">
    <source>
        <dbReference type="ARBA" id="ARBA00022989"/>
    </source>
</evidence>
<dbReference type="SUPFAM" id="SSF144083">
    <property type="entry name" value="Magnesium transport protein CorA, transmembrane region"/>
    <property type="match status" value="1"/>
</dbReference>
<dbReference type="AlphaFoldDB" id="A0A6A5JWT8"/>
<accession>A0A6A5JWT8</accession>
<keyword evidence="3 5" id="KW-1133">Transmembrane helix</keyword>
<keyword evidence="4 5" id="KW-0472">Membrane</keyword>
<reference evidence="6" key="1">
    <citation type="submission" date="2020-01" db="EMBL/GenBank/DDBJ databases">
        <authorList>
            <consortium name="DOE Joint Genome Institute"/>
            <person name="Haridas S."/>
            <person name="Albert R."/>
            <person name="Binder M."/>
            <person name="Bloem J."/>
            <person name="Labutti K."/>
            <person name="Salamov A."/>
            <person name="Andreopoulos B."/>
            <person name="Baker S.E."/>
            <person name="Barry K."/>
            <person name="Bills G."/>
            <person name="Bluhm B.H."/>
            <person name="Cannon C."/>
            <person name="Castanera R."/>
            <person name="Culley D.E."/>
            <person name="Daum C."/>
            <person name="Ezra D."/>
            <person name="Gonzalez J.B."/>
            <person name="Henrissat B."/>
            <person name="Kuo A."/>
            <person name="Liang C."/>
            <person name="Lipzen A."/>
            <person name="Lutzoni F."/>
            <person name="Magnuson J."/>
            <person name="Mondo S."/>
            <person name="Nolan M."/>
            <person name="Ohm R."/>
            <person name="Pangilinan J."/>
            <person name="Park H.-J."/>
            <person name="Ramirez L."/>
            <person name="Alfaro M."/>
            <person name="Sun H."/>
            <person name="Tritt A."/>
            <person name="Yoshinaga Y."/>
            <person name="Zwiers L.-H."/>
            <person name="Turgeon B.G."/>
            <person name="Goodwin S.B."/>
            <person name="Spatafora J.W."/>
            <person name="Crous P.W."/>
            <person name="Grigoriev I.V."/>
        </authorList>
    </citation>
    <scope>NUCLEOTIDE SEQUENCE</scope>
    <source>
        <strain evidence="6">P77</strain>
    </source>
</reference>
<evidence type="ECO:0000313" key="6">
    <source>
        <dbReference type="EMBL" id="KAF1828036.1"/>
    </source>
</evidence>
<feature type="transmembrane region" description="Helical" evidence="5">
    <location>
        <begin position="60"/>
        <end position="79"/>
    </location>
</feature>
<dbReference type="Proteomes" id="UP000800040">
    <property type="component" value="Unassembled WGS sequence"/>
</dbReference>
<protein>
    <submittedName>
        <fullName evidence="6">Uncharacterized protein</fullName>
    </submittedName>
</protein>
<keyword evidence="2 5" id="KW-0812">Transmembrane</keyword>
<dbReference type="InterPro" id="IPR045863">
    <property type="entry name" value="CorA_TM1_TM2"/>
</dbReference>
<evidence type="ECO:0000256" key="1">
    <source>
        <dbReference type="ARBA" id="ARBA00004141"/>
    </source>
</evidence>
<dbReference type="GO" id="GO:0016020">
    <property type="term" value="C:membrane"/>
    <property type="evidence" value="ECO:0007669"/>
    <property type="project" value="UniProtKB-SubCell"/>
</dbReference>
<comment type="subcellular location">
    <subcellularLocation>
        <location evidence="1">Membrane</location>
        <topology evidence="1">Multi-pass membrane protein</topology>
    </subcellularLocation>
</comment>
<evidence type="ECO:0000256" key="4">
    <source>
        <dbReference type="ARBA" id="ARBA00023136"/>
    </source>
</evidence>
<evidence type="ECO:0000313" key="7">
    <source>
        <dbReference type="Proteomes" id="UP000800040"/>
    </source>
</evidence>